<organism evidence="2 3">
    <name type="scientific">Candidatus Zambryskibacteria bacterium RIFCSPLOWO2_01_FULL_45_21</name>
    <dbReference type="NCBI Taxonomy" id="1802761"/>
    <lineage>
        <taxon>Bacteria</taxon>
        <taxon>Candidatus Zambryskiibacteriota</taxon>
    </lineage>
</organism>
<keyword evidence="1" id="KW-0812">Transmembrane</keyword>
<dbReference type="Proteomes" id="UP000176800">
    <property type="component" value="Unassembled WGS sequence"/>
</dbReference>
<dbReference type="AlphaFoldDB" id="A0A1G2U324"/>
<reference evidence="2 3" key="1">
    <citation type="journal article" date="2016" name="Nat. Commun.">
        <title>Thousands of microbial genomes shed light on interconnected biogeochemical processes in an aquifer system.</title>
        <authorList>
            <person name="Anantharaman K."/>
            <person name="Brown C.T."/>
            <person name="Hug L.A."/>
            <person name="Sharon I."/>
            <person name="Castelle C.J."/>
            <person name="Probst A.J."/>
            <person name="Thomas B.C."/>
            <person name="Singh A."/>
            <person name="Wilkins M.J."/>
            <person name="Karaoz U."/>
            <person name="Brodie E.L."/>
            <person name="Williams K.H."/>
            <person name="Hubbard S.S."/>
            <person name="Banfield J.F."/>
        </authorList>
    </citation>
    <scope>NUCLEOTIDE SEQUENCE [LARGE SCALE GENOMIC DNA]</scope>
</reference>
<protein>
    <submittedName>
        <fullName evidence="2">Uncharacterized protein</fullName>
    </submittedName>
</protein>
<proteinExistence type="predicted"/>
<keyword evidence="1" id="KW-1133">Transmembrane helix</keyword>
<evidence type="ECO:0000313" key="2">
    <source>
        <dbReference type="EMBL" id="OHB03917.1"/>
    </source>
</evidence>
<feature type="transmembrane region" description="Helical" evidence="1">
    <location>
        <begin position="6"/>
        <end position="27"/>
    </location>
</feature>
<gene>
    <name evidence="2" type="ORF">A3B14_01115</name>
</gene>
<accession>A0A1G2U324</accession>
<comment type="caution">
    <text evidence="2">The sequence shown here is derived from an EMBL/GenBank/DDBJ whole genome shotgun (WGS) entry which is preliminary data.</text>
</comment>
<sequence>MISHVLQNTVIFFSLVGIWHIFVLILCNMQGKETFRIGIKPELAGILVLLAMVVAYTLLGEF</sequence>
<keyword evidence="1" id="KW-0472">Membrane</keyword>
<evidence type="ECO:0000256" key="1">
    <source>
        <dbReference type="SAM" id="Phobius"/>
    </source>
</evidence>
<evidence type="ECO:0000313" key="3">
    <source>
        <dbReference type="Proteomes" id="UP000176800"/>
    </source>
</evidence>
<name>A0A1G2U324_9BACT</name>
<dbReference type="EMBL" id="MHWE01000012">
    <property type="protein sequence ID" value="OHB03917.1"/>
    <property type="molecule type" value="Genomic_DNA"/>
</dbReference>
<feature type="transmembrane region" description="Helical" evidence="1">
    <location>
        <begin position="39"/>
        <end position="59"/>
    </location>
</feature>